<dbReference type="PROSITE" id="PS50850">
    <property type="entry name" value="MFS"/>
    <property type="match status" value="1"/>
</dbReference>
<evidence type="ECO:0000313" key="12">
    <source>
        <dbReference type="EMBL" id="CAB4867776.1"/>
    </source>
</evidence>
<feature type="transmembrane region" description="Helical" evidence="8">
    <location>
        <begin position="305"/>
        <end position="325"/>
    </location>
</feature>
<feature type="transmembrane region" description="Helical" evidence="8">
    <location>
        <begin position="178"/>
        <end position="200"/>
    </location>
</feature>
<feature type="transmembrane region" description="Helical" evidence="8">
    <location>
        <begin position="149"/>
        <end position="172"/>
    </location>
</feature>
<dbReference type="InterPro" id="IPR004638">
    <property type="entry name" value="EmrB-like"/>
</dbReference>
<dbReference type="GO" id="GO:0005886">
    <property type="term" value="C:plasma membrane"/>
    <property type="evidence" value="ECO:0007669"/>
    <property type="project" value="UniProtKB-SubCell"/>
</dbReference>
<sequence length="549" mass="57191">MLTGKSEIAPADMLESMSTQKNRWLALLFVSLAVALVIVDTTIINVAIPAIVIDLDASSTDVQWIQESYTLVFAALLLVFGALADKWGRRSMLVVGLSFFIVSSIFAAMSDTAGALIAWRVIQGIGGAMVLPTTLSIVNATFQGKERGIAFAVWGSTIGGMVAVGPLLGGWLTTEFSWNWAFGINIPLGVLITIGVFLFVTESKDVEHARAIDWTGALLSVLASGSLVFGLIEGRNFGWWDINKAFEIGDWTWPLDISVVPISFMVTAFTVALYIVHGLRRQKAGKSTLIAFGLFSIPSFRNGNLVALIVSMGEFGIILALPLWLQFVLGYSAFESGLVILALAVGSFVASGVAAGLGSRLKPTWIIRIGLILEMIGVAGIGLMISPEASGWSIVPFLFVYGMGVGFATAQLTGVVLQDVPVAASGQGSGTSSTSRQIGSALGIAVIGTVLFSTAQFSLESSLADRNVPDAMSAPIVAAVIDSAGGAISGLDANPATADFASDAKLAMSSGTASAAYLAAGFLAVALVASFSLGASAEKRSAARKKATR</sequence>
<dbReference type="GO" id="GO:0022857">
    <property type="term" value="F:transmembrane transporter activity"/>
    <property type="evidence" value="ECO:0007669"/>
    <property type="project" value="InterPro"/>
</dbReference>
<comment type="similarity">
    <text evidence="2">Belongs to the major facilitator superfamily. EmrB family.</text>
</comment>
<feature type="transmembrane region" description="Helical" evidence="8">
    <location>
        <begin position="121"/>
        <end position="142"/>
    </location>
</feature>
<dbReference type="AlphaFoldDB" id="A0A6J6EVM2"/>
<dbReference type="InterPro" id="IPR020846">
    <property type="entry name" value="MFS_dom"/>
</dbReference>
<evidence type="ECO:0000256" key="3">
    <source>
        <dbReference type="ARBA" id="ARBA00022448"/>
    </source>
</evidence>
<evidence type="ECO:0000256" key="7">
    <source>
        <dbReference type="ARBA" id="ARBA00023136"/>
    </source>
</evidence>
<dbReference type="PANTHER" id="PTHR42718">
    <property type="entry name" value="MAJOR FACILITATOR SUPERFAMILY MULTIDRUG TRANSPORTER MFSC"/>
    <property type="match status" value="1"/>
</dbReference>
<name>A0A6J6EVM2_9ZZZZ</name>
<dbReference type="SUPFAM" id="SSF103473">
    <property type="entry name" value="MFS general substrate transporter"/>
    <property type="match status" value="1"/>
</dbReference>
<keyword evidence="3" id="KW-0813">Transport</keyword>
<evidence type="ECO:0000259" key="9">
    <source>
        <dbReference type="PROSITE" id="PS50850"/>
    </source>
</evidence>
<accession>A0A6J6EVM2</accession>
<keyword evidence="6 8" id="KW-1133">Transmembrane helix</keyword>
<protein>
    <submittedName>
        <fullName evidence="11">Unannotated protein</fullName>
    </submittedName>
</protein>
<dbReference type="NCBIfam" id="TIGR00711">
    <property type="entry name" value="efflux_EmrB"/>
    <property type="match status" value="1"/>
</dbReference>
<evidence type="ECO:0000313" key="11">
    <source>
        <dbReference type="EMBL" id="CAB4580531.1"/>
    </source>
</evidence>
<dbReference type="PANTHER" id="PTHR42718:SF9">
    <property type="entry name" value="MAJOR FACILITATOR SUPERFAMILY MULTIDRUG TRANSPORTER MFSC"/>
    <property type="match status" value="1"/>
</dbReference>
<evidence type="ECO:0000256" key="6">
    <source>
        <dbReference type="ARBA" id="ARBA00022989"/>
    </source>
</evidence>
<dbReference type="CDD" id="cd17321">
    <property type="entry name" value="MFS_MMR_MDR_like"/>
    <property type="match status" value="1"/>
</dbReference>
<organism evidence="11">
    <name type="scientific">freshwater metagenome</name>
    <dbReference type="NCBI Taxonomy" id="449393"/>
    <lineage>
        <taxon>unclassified sequences</taxon>
        <taxon>metagenomes</taxon>
        <taxon>ecological metagenomes</taxon>
    </lineage>
</organism>
<evidence type="ECO:0000256" key="8">
    <source>
        <dbReference type="SAM" id="Phobius"/>
    </source>
</evidence>
<feature type="transmembrane region" description="Helical" evidence="8">
    <location>
        <begin position="24"/>
        <end position="48"/>
    </location>
</feature>
<feature type="transmembrane region" description="Helical" evidence="8">
    <location>
        <begin position="365"/>
        <end position="385"/>
    </location>
</feature>
<feature type="transmembrane region" description="Helical" evidence="8">
    <location>
        <begin position="337"/>
        <end position="358"/>
    </location>
</feature>
<keyword evidence="5 8" id="KW-0812">Transmembrane</keyword>
<proteinExistence type="inferred from homology"/>
<evidence type="ECO:0000256" key="4">
    <source>
        <dbReference type="ARBA" id="ARBA00022475"/>
    </source>
</evidence>
<dbReference type="Gene3D" id="1.20.1720.10">
    <property type="entry name" value="Multidrug resistance protein D"/>
    <property type="match status" value="1"/>
</dbReference>
<feature type="domain" description="Major facilitator superfamily (MFS) profile" evidence="9">
    <location>
        <begin position="26"/>
        <end position="538"/>
    </location>
</feature>
<feature type="transmembrane region" description="Helical" evidence="8">
    <location>
        <begin position="397"/>
        <end position="417"/>
    </location>
</feature>
<evidence type="ECO:0000256" key="5">
    <source>
        <dbReference type="ARBA" id="ARBA00022692"/>
    </source>
</evidence>
<feature type="transmembrane region" description="Helical" evidence="8">
    <location>
        <begin position="91"/>
        <end position="109"/>
    </location>
</feature>
<keyword evidence="4" id="KW-1003">Cell membrane</keyword>
<evidence type="ECO:0000256" key="2">
    <source>
        <dbReference type="ARBA" id="ARBA00008537"/>
    </source>
</evidence>
<feature type="transmembrane region" description="Helical" evidence="8">
    <location>
        <begin position="515"/>
        <end position="536"/>
    </location>
</feature>
<gene>
    <name evidence="10" type="ORF">UFOPK1413_00019</name>
    <name evidence="11" type="ORF">UFOPK1767_00284</name>
    <name evidence="12" type="ORF">UFOPK3339_00734</name>
</gene>
<feature type="transmembrane region" description="Helical" evidence="8">
    <location>
        <begin position="68"/>
        <end position="84"/>
    </location>
</feature>
<dbReference type="EMBL" id="CAFBLF010000102">
    <property type="protein sequence ID" value="CAB4867776.1"/>
    <property type="molecule type" value="Genomic_DNA"/>
</dbReference>
<feature type="transmembrane region" description="Helical" evidence="8">
    <location>
        <begin position="252"/>
        <end position="276"/>
    </location>
</feature>
<comment type="subcellular location">
    <subcellularLocation>
        <location evidence="1">Cell membrane</location>
        <topology evidence="1">Multi-pass membrane protein</topology>
    </subcellularLocation>
</comment>
<dbReference type="EMBL" id="CAEZTZ010000021">
    <property type="protein sequence ID" value="CAB4580531.1"/>
    <property type="molecule type" value="Genomic_DNA"/>
</dbReference>
<dbReference type="InterPro" id="IPR011701">
    <property type="entry name" value="MFS"/>
</dbReference>
<dbReference type="Gene3D" id="1.20.1250.20">
    <property type="entry name" value="MFS general substrate transporter like domains"/>
    <property type="match status" value="1"/>
</dbReference>
<dbReference type="EMBL" id="CAEZSG010000002">
    <property type="protein sequence ID" value="CAB4530619.1"/>
    <property type="molecule type" value="Genomic_DNA"/>
</dbReference>
<feature type="transmembrane region" description="Helical" evidence="8">
    <location>
        <begin position="438"/>
        <end position="459"/>
    </location>
</feature>
<keyword evidence="7 8" id="KW-0472">Membrane</keyword>
<dbReference type="Pfam" id="PF07690">
    <property type="entry name" value="MFS_1"/>
    <property type="match status" value="1"/>
</dbReference>
<dbReference type="InterPro" id="IPR036259">
    <property type="entry name" value="MFS_trans_sf"/>
</dbReference>
<feature type="transmembrane region" description="Helical" evidence="8">
    <location>
        <begin position="212"/>
        <end position="232"/>
    </location>
</feature>
<reference evidence="11" key="1">
    <citation type="submission" date="2020-05" db="EMBL/GenBank/DDBJ databases">
        <authorList>
            <person name="Chiriac C."/>
            <person name="Salcher M."/>
            <person name="Ghai R."/>
            <person name="Kavagutti S V."/>
        </authorList>
    </citation>
    <scope>NUCLEOTIDE SEQUENCE</scope>
</reference>
<evidence type="ECO:0000256" key="1">
    <source>
        <dbReference type="ARBA" id="ARBA00004651"/>
    </source>
</evidence>
<evidence type="ECO:0000313" key="10">
    <source>
        <dbReference type="EMBL" id="CAB4530619.1"/>
    </source>
</evidence>